<accession>A0EHE9</accession>
<feature type="compositionally biased region" description="Basic and acidic residues" evidence="1">
    <location>
        <begin position="262"/>
        <end position="274"/>
    </location>
</feature>
<dbReference type="GeneID" id="5047898"/>
<evidence type="ECO:0008006" key="4">
    <source>
        <dbReference type="Google" id="ProtNLM"/>
    </source>
</evidence>
<sequence length="317" mass="35992">MAQQTLKQYKANQDQQSITNQQHRTCSINQSSIVENDSLSSKKKKVYERIMSSQTNRDKQSEVSQYYDHLGGRNSILSNLGKCLCSLCNCGKHKCNSKNCINKPQLHGNYTIYQKEFVKKTPENGSRYNQTIFSQPKPQGDLGNVTTYKHDFPGYNNKVEFQKNTSKPTVSGVPFSGISTYNNMYLNWGMGDTPQLLPQNNPTVIKEMPFMGRSIYKDSYQGAQTLPAQTCKNMNKALKSPLSPPDLKFNAESIAKSSYKPFKPEKTQSSKGKQDPNLNPSYNGQYNSEYHKEFDSKHLNQCPAKEVLEEVARNTQF</sequence>
<dbReference type="Proteomes" id="UP000000600">
    <property type="component" value="Unassembled WGS sequence"/>
</dbReference>
<evidence type="ECO:0000313" key="3">
    <source>
        <dbReference type="Proteomes" id="UP000000600"/>
    </source>
</evidence>
<dbReference type="GO" id="GO:0008017">
    <property type="term" value="F:microtubule binding"/>
    <property type="evidence" value="ECO:0000318"/>
    <property type="project" value="GO_Central"/>
</dbReference>
<evidence type="ECO:0000256" key="1">
    <source>
        <dbReference type="SAM" id="MobiDB-lite"/>
    </source>
</evidence>
<name>A0EHE9_PARTE</name>
<dbReference type="RefSeq" id="XP_001462113.1">
    <property type="nucleotide sequence ID" value="XM_001462076.1"/>
</dbReference>
<dbReference type="InParanoid" id="A0EHE9"/>
<protein>
    <recommendedName>
        <fullName evidence="4">STOP protein</fullName>
    </recommendedName>
</protein>
<dbReference type="KEGG" id="ptm:GSPATT00027064001"/>
<dbReference type="EMBL" id="CT868679">
    <property type="protein sequence ID" value="CAK94740.1"/>
    <property type="molecule type" value="Genomic_DNA"/>
</dbReference>
<feature type="region of interest" description="Disordered" evidence="1">
    <location>
        <begin position="1"/>
        <end position="21"/>
    </location>
</feature>
<reference evidence="2 3" key="1">
    <citation type="journal article" date="2006" name="Nature">
        <title>Global trends of whole-genome duplications revealed by the ciliate Paramecium tetraurelia.</title>
        <authorList>
            <consortium name="Genoscope"/>
            <person name="Aury J.-M."/>
            <person name="Jaillon O."/>
            <person name="Duret L."/>
            <person name="Noel B."/>
            <person name="Jubin C."/>
            <person name="Porcel B.M."/>
            <person name="Segurens B."/>
            <person name="Daubin V."/>
            <person name="Anthouard V."/>
            <person name="Aiach N."/>
            <person name="Arnaiz O."/>
            <person name="Billaut A."/>
            <person name="Beisson J."/>
            <person name="Blanc I."/>
            <person name="Bouhouche K."/>
            <person name="Camara F."/>
            <person name="Duharcourt S."/>
            <person name="Guigo R."/>
            <person name="Gogendeau D."/>
            <person name="Katinka M."/>
            <person name="Keller A.-M."/>
            <person name="Kissmehl R."/>
            <person name="Klotz C."/>
            <person name="Koll F."/>
            <person name="Le Moue A."/>
            <person name="Lepere C."/>
            <person name="Malinsky S."/>
            <person name="Nowacki M."/>
            <person name="Nowak J.K."/>
            <person name="Plattner H."/>
            <person name="Poulain J."/>
            <person name="Ruiz F."/>
            <person name="Serrano V."/>
            <person name="Zagulski M."/>
            <person name="Dessen P."/>
            <person name="Betermier M."/>
            <person name="Weissenbach J."/>
            <person name="Scarpelli C."/>
            <person name="Schachter V."/>
            <person name="Sperling L."/>
            <person name="Meyer E."/>
            <person name="Cohen J."/>
            <person name="Wincker P."/>
        </authorList>
    </citation>
    <scope>NUCLEOTIDE SEQUENCE [LARGE SCALE GENOMIC DNA]</scope>
    <source>
        <strain evidence="2 3">Stock d4-2</strain>
    </source>
</reference>
<proteinExistence type="predicted"/>
<feature type="compositionally biased region" description="Polar residues" evidence="1">
    <location>
        <begin position="275"/>
        <end position="288"/>
    </location>
</feature>
<dbReference type="GO" id="GO:0005856">
    <property type="term" value="C:cytoskeleton"/>
    <property type="evidence" value="ECO:0000318"/>
    <property type="project" value="GO_Central"/>
</dbReference>
<dbReference type="AlphaFoldDB" id="A0EHE9"/>
<gene>
    <name evidence="2" type="ORF">GSPATT00027064001</name>
</gene>
<dbReference type="OMA" id="EVSQYYD"/>
<dbReference type="HOGENOM" id="CLU_082891_0_0_1"/>
<evidence type="ECO:0000313" key="2">
    <source>
        <dbReference type="EMBL" id="CAK94740.1"/>
    </source>
</evidence>
<keyword evidence="3" id="KW-1185">Reference proteome</keyword>
<dbReference type="OrthoDB" id="365640at2759"/>
<organism evidence="2 3">
    <name type="scientific">Paramecium tetraurelia</name>
    <dbReference type="NCBI Taxonomy" id="5888"/>
    <lineage>
        <taxon>Eukaryota</taxon>
        <taxon>Sar</taxon>
        <taxon>Alveolata</taxon>
        <taxon>Ciliophora</taxon>
        <taxon>Intramacronucleata</taxon>
        <taxon>Oligohymenophorea</taxon>
        <taxon>Peniculida</taxon>
        <taxon>Parameciidae</taxon>
        <taxon>Paramecium</taxon>
    </lineage>
</organism>
<feature type="region of interest" description="Disordered" evidence="1">
    <location>
        <begin position="258"/>
        <end position="297"/>
    </location>
</feature>